<dbReference type="PANTHER" id="PTHR45138:SF9">
    <property type="entry name" value="DIGUANYLATE CYCLASE DGCM-RELATED"/>
    <property type="match status" value="1"/>
</dbReference>
<dbReference type="InterPro" id="IPR043128">
    <property type="entry name" value="Rev_trsase/Diguanyl_cyclase"/>
</dbReference>
<proteinExistence type="predicted"/>
<dbReference type="InterPro" id="IPR000160">
    <property type="entry name" value="GGDEF_dom"/>
</dbReference>
<dbReference type="RefSeq" id="YP_009882512.1">
    <property type="nucleotide sequence ID" value="NC_049450.1"/>
</dbReference>
<dbReference type="PROSITE" id="PS50887">
    <property type="entry name" value="GGDEF"/>
    <property type="match status" value="1"/>
</dbReference>
<protein>
    <submittedName>
        <fullName evidence="2">Diguanylate cyclase domain protein</fullName>
    </submittedName>
</protein>
<dbReference type="NCBIfam" id="TIGR00254">
    <property type="entry name" value="GGDEF"/>
    <property type="match status" value="1"/>
</dbReference>
<feature type="domain" description="GGDEF" evidence="1">
    <location>
        <begin position="245"/>
        <end position="378"/>
    </location>
</feature>
<reference evidence="2 3" key="1">
    <citation type="submission" date="2019-01" db="EMBL/GenBank/DDBJ databases">
        <authorList>
            <person name="Bleriot I."/>
            <person name="Guijarro P."/>
            <person name="Trastoy R."/>
            <person name="Blasco L."/>
            <person name="Fernandez-Garcia L."/>
            <person name="Ambroa A."/>
            <person name="Perez-Nadales E."/>
            <person name="Fernandez-Cuenca F."/>
            <person name="Torre-Cisneros J."/>
            <person name="Oteo J."/>
            <person name="Oliver A."/>
            <person name="Canton R."/>
            <person name="Kidd T."/>
            <person name="Navarro F."/>
            <person name="Miro E."/>
            <person name="Pascual A."/>
            <person name="Bou G."/>
            <person name="Martinez-Martinez L."/>
            <person name="Tomas M."/>
        </authorList>
    </citation>
    <scope>NUCLEOTIDE SEQUENCE [LARGE SCALE GENOMIC DNA]</scope>
</reference>
<dbReference type="Gene3D" id="3.30.70.270">
    <property type="match status" value="1"/>
</dbReference>
<dbReference type="InterPro" id="IPR029016">
    <property type="entry name" value="GAF-like_dom_sf"/>
</dbReference>
<dbReference type="Pfam" id="PF00990">
    <property type="entry name" value="GGDEF"/>
    <property type="match status" value="1"/>
</dbReference>
<dbReference type="SUPFAM" id="SSF55781">
    <property type="entry name" value="GAF domain-like"/>
    <property type="match status" value="1"/>
</dbReference>
<dbReference type="KEGG" id="vg:55811859"/>
<accession>A0A482IL05</accession>
<evidence type="ECO:0000259" key="1">
    <source>
        <dbReference type="PROSITE" id="PS50887"/>
    </source>
</evidence>
<dbReference type="GO" id="GO:0052621">
    <property type="term" value="F:diguanylate cyclase activity"/>
    <property type="evidence" value="ECO:0007669"/>
    <property type="project" value="TreeGrafter"/>
</dbReference>
<dbReference type="Proteomes" id="UP000295077">
    <property type="component" value="Segment"/>
</dbReference>
<name>A0A482IL05_9CAUD</name>
<dbReference type="SUPFAM" id="SSF55073">
    <property type="entry name" value="Nucleotide cyclase"/>
    <property type="match status" value="1"/>
</dbReference>
<dbReference type="GO" id="GO:0043709">
    <property type="term" value="P:cell adhesion involved in single-species biofilm formation"/>
    <property type="evidence" value="ECO:0007669"/>
    <property type="project" value="TreeGrafter"/>
</dbReference>
<dbReference type="SMART" id="SM00267">
    <property type="entry name" value="GGDEF"/>
    <property type="match status" value="1"/>
</dbReference>
<dbReference type="GO" id="GO:0005886">
    <property type="term" value="C:plasma membrane"/>
    <property type="evidence" value="ECO:0007669"/>
    <property type="project" value="TreeGrafter"/>
</dbReference>
<dbReference type="InterPro" id="IPR003018">
    <property type="entry name" value="GAF"/>
</dbReference>
<dbReference type="PANTHER" id="PTHR45138">
    <property type="entry name" value="REGULATORY COMPONENTS OF SENSORY TRANSDUCTION SYSTEM"/>
    <property type="match status" value="1"/>
</dbReference>
<dbReference type="Pfam" id="PF13185">
    <property type="entry name" value="GAF_2"/>
    <property type="match status" value="1"/>
</dbReference>
<dbReference type="GeneID" id="55811859"/>
<sequence>MDKYSPDRCDKFKNITVYLTLMSVCSPICWGDVWRAGAVLFMSDFILARVSQTLAAEQSLETLVRQLLEMLEAVTRMESTYLTRIDTNAQRQQIMFAHNSSEMQIPEGFSVPWDESLCKRALEDQCTFSNDVANRWHSCIAAQELGIATFLSIPVRLADGSLFGTLCATSRQQQPYNLEGEQVMGLFAKLISHYVEKDTLVQQLQAANVALELHSSTDELTQLPNRRALFKQLALRFASARAQQQQVSLIFIDLDGFKAINDRFGHPCGDSFLVQVGKRLTAVARREDIVGRLGGDEFLIVGSAQQPAAQQAYVTSLRQALCGVYFLGEQRIDYEGASFGVVTCDPQSIDVEAALRAADEAMYQDKKSRRQENFIHID</sequence>
<dbReference type="InterPro" id="IPR029787">
    <property type="entry name" value="Nucleotide_cyclase"/>
</dbReference>
<evidence type="ECO:0000313" key="3">
    <source>
        <dbReference type="Proteomes" id="UP000295077"/>
    </source>
</evidence>
<dbReference type="CDD" id="cd01949">
    <property type="entry name" value="GGDEF"/>
    <property type="match status" value="1"/>
</dbReference>
<dbReference type="SMART" id="SM00065">
    <property type="entry name" value="GAF"/>
    <property type="match status" value="1"/>
</dbReference>
<evidence type="ECO:0000313" key="2">
    <source>
        <dbReference type="EMBL" id="QBP07919.1"/>
    </source>
</evidence>
<dbReference type="Gene3D" id="3.30.450.40">
    <property type="match status" value="1"/>
</dbReference>
<dbReference type="EMBL" id="MK416015">
    <property type="protein sequence ID" value="QBP07919.1"/>
    <property type="molecule type" value="Genomic_DNA"/>
</dbReference>
<keyword evidence="3" id="KW-1185">Reference proteome</keyword>
<organism evidence="2 3">
    <name type="scientific">Klebsiella phage ST16-OXA48phi5.4</name>
    <dbReference type="NCBI Taxonomy" id="2510483"/>
    <lineage>
        <taxon>Viruses</taxon>
        <taxon>Duplodnaviria</taxon>
        <taxon>Heunggongvirae</taxon>
        <taxon>Uroviricota</taxon>
        <taxon>Caudoviricetes</taxon>
        <taxon>Peduoviridae</taxon>
        <taxon>Reipivirus</taxon>
        <taxon>Reipivirus ST16OXA48phi54</taxon>
    </lineage>
</organism>
<dbReference type="InterPro" id="IPR050469">
    <property type="entry name" value="Diguanylate_Cyclase"/>
</dbReference>